<proteinExistence type="predicted"/>
<gene>
    <name evidence="2" type="ORF">FHP25_32555</name>
</gene>
<dbReference type="AlphaFoldDB" id="A0A5C8PCP5"/>
<sequence length="198" mass="22251">MIYAYAYLCVGVLTLISVLGAHMWQVRREPASFTHLVDALHPERITFKYLLLEKVLVPVLTGLFIVLAWPIACAVMLGMKFSRKSKASAIPVELRRKEFAVSPSSLGCSFTLDEIERLEVIDDPLGATPRSPFGHLNAHWEKFKSDAAPGSEIWSFREKWQPRWGAEETRSGYVELRQSEIGAVFIKAIEPADFRSGA</sequence>
<evidence type="ECO:0000313" key="3">
    <source>
        <dbReference type="Proteomes" id="UP000321638"/>
    </source>
</evidence>
<dbReference type="Proteomes" id="UP000321638">
    <property type="component" value="Unassembled WGS sequence"/>
</dbReference>
<feature type="transmembrane region" description="Helical" evidence="1">
    <location>
        <begin position="55"/>
        <end position="77"/>
    </location>
</feature>
<dbReference type="EMBL" id="VDUZ01000052">
    <property type="protein sequence ID" value="TXL70854.1"/>
    <property type="molecule type" value="Genomic_DNA"/>
</dbReference>
<accession>A0A5C8PCP5</accession>
<keyword evidence="3" id="KW-1185">Reference proteome</keyword>
<evidence type="ECO:0000256" key="1">
    <source>
        <dbReference type="SAM" id="Phobius"/>
    </source>
</evidence>
<protein>
    <submittedName>
        <fullName evidence="2">Uncharacterized protein</fullName>
    </submittedName>
</protein>
<keyword evidence="1" id="KW-0812">Transmembrane</keyword>
<dbReference type="RefSeq" id="WP_147851186.1">
    <property type="nucleotide sequence ID" value="NZ_VDUZ01000052.1"/>
</dbReference>
<dbReference type="OrthoDB" id="8902023at2"/>
<organism evidence="2 3">
    <name type="scientific">Vineibacter terrae</name>
    <dbReference type="NCBI Taxonomy" id="2586908"/>
    <lineage>
        <taxon>Bacteria</taxon>
        <taxon>Pseudomonadati</taxon>
        <taxon>Pseudomonadota</taxon>
        <taxon>Alphaproteobacteria</taxon>
        <taxon>Hyphomicrobiales</taxon>
        <taxon>Vineibacter</taxon>
    </lineage>
</organism>
<reference evidence="2 3" key="1">
    <citation type="submission" date="2019-06" db="EMBL/GenBank/DDBJ databases">
        <title>New taxonomy in bacterial strain CC-CFT640, isolated from vineyard.</title>
        <authorList>
            <person name="Lin S.-Y."/>
            <person name="Tsai C.-F."/>
            <person name="Young C.-C."/>
        </authorList>
    </citation>
    <scope>NUCLEOTIDE SEQUENCE [LARGE SCALE GENOMIC DNA]</scope>
    <source>
        <strain evidence="2 3">CC-CFT640</strain>
    </source>
</reference>
<keyword evidence="1" id="KW-0472">Membrane</keyword>
<name>A0A5C8PCP5_9HYPH</name>
<comment type="caution">
    <text evidence="2">The sequence shown here is derived from an EMBL/GenBank/DDBJ whole genome shotgun (WGS) entry which is preliminary data.</text>
</comment>
<keyword evidence="1" id="KW-1133">Transmembrane helix</keyword>
<evidence type="ECO:0000313" key="2">
    <source>
        <dbReference type="EMBL" id="TXL70854.1"/>
    </source>
</evidence>